<reference evidence="2" key="1">
    <citation type="submission" date="2016-03" db="EMBL/GenBank/DDBJ databases">
        <title>Updated assembly of Pseudogymnoascus destructans, the fungus causing white-nose syndrome of bats.</title>
        <authorList>
            <person name="Palmer J.M."/>
            <person name="Drees K.P."/>
            <person name="Foster J.T."/>
            <person name="Lindner D.L."/>
        </authorList>
    </citation>
    <scope>NUCLEOTIDE SEQUENCE [LARGE SCALE GENOMIC DNA]</scope>
    <source>
        <strain evidence="2">20631-21</strain>
    </source>
</reference>
<proteinExistence type="predicted"/>
<protein>
    <submittedName>
        <fullName evidence="2">Uncharacterized protein</fullName>
    </submittedName>
</protein>
<evidence type="ECO:0000256" key="1">
    <source>
        <dbReference type="SAM" id="MobiDB-lite"/>
    </source>
</evidence>
<dbReference type="RefSeq" id="XP_024327653.1">
    <property type="nucleotide sequence ID" value="XM_024464461.1"/>
</dbReference>
<evidence type="ECO:0000313" key="2">
    <source>
        <dbReference type="EMBL" id="OAF62381.1"/>
    </source>
</evidence>
<feature type="region of interest" description="Disordered" evidence="1">
    <location>
        <begin position="381"/>
        <end position="421"/>
    </location>
</feature>
<name>A0A177AM30_9PEZI</name>
<feature type="compositionally biased region" description="Acidic residues" evidence="1">
    <location>
        <begin position="394"/>
        <end position="411"/>
    </location>
</feature>
<dbReference type="EMBL" id="KV441387">
    <property type="protein sequence ID" value="OAF62381.1"/>
    <property type="molecule type" value="Genomic_DNA"/>
</dbReference>
<dbReference type="eggNOG" id="ENOG502RVJZ">
    <property type="taxonomic scope" value="Eukaryota"/>
</dbReference>
<organism evidence="2">
    <name type="scientific">Pseudogymnoascus destructans</name>
    <dbReference type="NCBI Taxonomy" id="655981"/>
    <lineage>
        <taxon>Eukaryota</taxon>
        <taxon>Fungi</taxon>
        <taxon>Dikarya</taxon>
        <taxon>Ascomycota</taxon>
        <taxon>Pezizomycotina</taxon>
        <taxon>Leotiomycetes</taxon>
        <taxon>Thelebolales</taxon>
        <taxon>Thelebolaceae</taxon>
        <taxon>Pseudogymnoascus</taxon>
    </lineage>
</organism>
<dbReference type="OrthoDB" id="5401106at2759"/>
<dbReference type="AlphaFoldDB" id="A0A177AM30"/>
<dbReference type="GeneID" id="36283867"/>
<dbReference type="Proteomes" id="UP000077154">
    <property type="component" value="Unassembled WGS sequence"/>
</dbReference>
<gene>
    <name evidence="2" type="ORF">VC83_00774</name>
</gene>
<sequence>MVDDFMIGKKPLVKRHVLKSEIRRVDFHPLEEPEVESSDHSTIADTRQRDETGFMNDFDYDVEDRTVKQIIALGCDVSVSKKVVADTLDRIERLGQHPEQPGRTARVEVFYFVSHVMQSHSRQMLIQQASNPFKNPRHMATVVTRLLEIYLAGNPDIRFLIITYPMHHLSLMLALRDHIGSDVFKVVTIVPAAPFAQRTSSLVEGGEDFTHGRQSPTIYDFERTSSPPSNPFFTPDEPSESIGKPDFVLYTTSPFDTVERVPIRMDLLIQEIEEFVNPAEYPFPITGPRPAVAWNSEPTGLPHPLSNVTRAGIDTPLEPIDVDAAVRYQTSKLMAKYQYQRLKRYPGAPPREPDVVNAQWEHTYKKVYKAFRKIKLGKDKPDLVGASINPSDDEKADDEGDPENSEDESDDASITSIPITPIKDDTSIKSIPITPIKDDTSIKSIPITPIKDDAGVTAVNEDPFQDGTEADNASTGTVERHPINSEEELFSAEGSSPQPSLKEKVSFSPLSMSYSFEKRSSDGSSGFWAQYAEDHL</sequence>
<accession>A0A177AM30</accession>
<dbReference type="VEuPathDB" id="FungiDB:GMDG_03466"/>
<feature type="region of interest" description="Disordered" evidence="1">
    <location>
        <begin position="453"/>
        <end position="480"/>
    </location>
</feature>